<sequence>MRFRQGWSGRPLTPCCARPSLRCSSSSPARGEGQKYALSLNALRLRRQLCVDPLGKGVQVGLAEAFEGVLTVHFDLTKAEAGRPGHILEFQFAVLDPRRADIAQRHRRVVVQRPLAQVQRAAHQAGQPAAAQLRPRLRHLLGRVVVGGLRQAHHDFARGQVKFGLALRGRDAFQHSLVVDVPSA</sequence>
<dbReference type="EMBL" id="AE000513">
    <property type="protein sequence ID" value="AAF10171.1"/>
    <property type="molecule type" value="Genomic_DNA"/>
</dbReference>
<dbReference type="EnsemblBacteria" id="AAF10171">
    <property type="protein sequence ID" value="AAF10171"/>
    <property type="gene ID" value="DR_0589"/>
</dbReference>
<dbReference type="Proteomes" id="UP000002524">
    <property type="component" value="Chromosome 1"/>
</dbReference>
<gene>
    <name evidence="1" type="ordered locus">DR_0589</name>
</gene>
<dbReference type="InParanoid" id="Q9RWS6"/>
<evidence type="ECO:0000313" key="1">
    <source>
        <dbReference type="EMBL" id="AAF10171.1"/>
    </source>
</evidence>
<evidence type="ECO:0000313" key="2">
    <source>
        <dbReference type="Proteomes" id="UP000002524"/>
    </source>
</evidence>
<accession>Q9RWS6</accession>
<dbReference type="KEGG" id="dra:DR_0589"/>
<keyword evidence="2" id="KW-1185">Reference proteome</keyword>
<reference evidence="1 2" key="1">
    <citation type="journal article" date="1999" name="Science">
        <title>Genome sequence of the radioresistant bacterium Deinococcus radiodurans R1.</title>
        <authorList>
            <person name="White O."/>
            <person name="Eisen J.A."/>
            <person name="Heidelberg J.F."/>
            <person name="Hickey E.K."/>
            <person name="Peterson J.D."/>
            <person name="Dodson R.J."/>
            <person name="Haft D.H."/>
            <person name="Gwinn M.L."/>
            <person name="Nelson W.C."/>
            <person name="Richardson D.L."/>
            <person name="Moffat K.S."/>
            <person name="Qin H."/>
            <person name="Jiang L."/>
            <person name="Pamphile W."/>
            <person name="Crosby M."/>
            <person name="Shen M."/>
            <person name="Vamathevan J.J."/>
            <person name="Lam P."/>
            <person name="McDonald L."/>
            <person name="Utterback T."/>
            <person name="Zalewski C."/>
            <person name="Makarova K.S."/>
            <person name="Aravind L."/>
            <person name="Daly M.J."/>
            <person name="Minton K.W."/>
            <person name="Fleischmann R.D."/>
            <person name="Ketchum K.A."/>
            <person name="Nelson K.E."/>
            <person name="Salzberg S."/>
            <person name="Smith H.O."/>
            <person name="Venter J.C."/>
            <person name="Fraser C.M."/>
        </authorList>
    </citation>
    <scope>NUCLEOTIDE SEQUENCE [LARGE SCALE GENOMIC DNA]</scope>
    <source>
        <strain evidence="2">ATCC 13939 / DSM 20539 / JCM 16871 / LMG 4051 / NBRC 15346 / NCIMB 9279 / R1 / VKM B-1422</strain>
    </source>
</reference>
<name>Q9RWS6_DEIRA</name>
<dbReference type="HOGENOM" id="CLU_1465943_0_0_0"/>
<protein>
    <submittedName>
        <fullName evidence="1">Uncharacterized protein</fullName>
    </submittedName>
</protein>
<dbReference type="PaxDb" id="243230-DR_0589"/>
<dbReference type="STRING" id="243230.DR_0589"/>
<proteinExistence type="predicted"/>
<organism evidence="1 2">
    <name type="scientific">Deinococcus radiodurans (strain ATCC 13939 / DSM 20539 / JCM 16871 / CCUG 27074 / LMG 4051 / NBRC 15346 / NCIMB 9279 / VKM B-1422 / R1)</name>
    <dbReference type="NCBI Taxonomy" id="243230"/>
    <lineage>
        <taxon>Bacteria</taxon>
        <taxon>Thermotogati</taxon>
        <taxon>Deinococcota</taxon>
        <taxon>Deinococci</taxon>
        <taxon>Deinococcales</taxon>
        <taxon>Deinococcaceae</taxon>
        <taxon>Deinococcus</taxon>
    </lineage>
</organism>
<dbReference type="PIR" id="E75500">
    <property type="entry name" value="E75500"/>
</dbReference>
<dbReference type="AlphaFoldDB" id="Q9RWS6"/>